<dbReference type="EMBL" id="JADMLG010000008">
    <property type="protein sequence ID" value="MBH0778872.1"/>
    <property type="molecule type" value="Genomic_DNA"/>
</dbReference>
<proteinExistence type="predicted"/>
<protein>
    <submittedName>
        <fullName evidence="1">Uncharacterized protein</fullName>
    </submittedName>
</protein>
<sequence length="100" mass="10893">MKTLLILGGSRRVVDDALAHLREQGCTVDGVTSDHDAVTALDTGRYDTVLIGGGIEEPARTKVKDSAQRNEVGVLEARRAGRDVRTFLRDVVIPALREPR</sequence>
<accession>A0A931IC19</accession>
<comment type="caution">
    <text evidence="1">The sequence shown here is derived from an EMBL/GenBank/DDBJ whole genome shotgun (WGS) entry which is preliminary data.</text>
</comment>
<gene>
    <name evidence="1" type="ORF">IT779_21570</name>
</gene>
<evidence type="ECO:0000313" key="2">
    <source>
        <dbReference type="Proteomes" id="UP000655751"/>
    </source>
</evidence>
<dbReference type="AlphaFoldDB" id="A0A931IC19"/>
<reference evidence="1" key="1">
    <citation type="submission" date="2020-11" db="EMBL/GenBank/DDBJ databases">
        <title>Nocardia NEAU-351.nov., a novel actinomycete isolated from the cow dung.</title>
        <authorList>
            <person name="Zhang X."/>
        </authorList>
    </citation>
    <scope>NUCLEOTIDE SEQUENCE</scope>
    <source>
        <strain evidence="1">NEAU-351</strain>
    </source>
</reference>
<name>A0A931IC19_9NOCA</name>
<evidence type="ECO:0000313" key="1">
    <source>
        <dbReference type="EMBL" id="MBH0778872.1"/>
    </source>
</evidence>
<organism evidence="1 2">
    <name type="scientific">Nocardia bovistercoris</name>
    <dbReference type="NCBI Taxonomy" id="2785916"/>
    <lineage>
        <taxon>Bacteria</taxon>
        <taxon>Bacillati</taxon>
        <taxon>Actinomycetota</taxon>
        <taxon>Actinomycetes</taxon>
        <taxon>Mycobacteriales</taxon>
        <taxon>Nocardiaceae</taxon>
        <taxon>Nocardia</taxon>
    </lineage>
</organism>
<keyword evidence="2" id="KW-1185">Reference proteome</keyword>
<dbReference type="Proteomes" id="UP000655751">
    <property type="component" value="Unassembled WGS sequence"/>
</dbReference>
<dbReference type="RefSeq" id="WP_196151159.1">
    <property type="nucleotide sequence ID" value="NZ_JADMLG010000008.1"/>
</dbReference>